<dbReference type="STRING" id="5722.A2F2T9"/>
<feature type="repeat" description="WD" evidence="5">
    <location>
        <begin position="129"/>
        <end position="170"/>
    </location>
</feature>
<dbReference type="InParanoid" id="A2F2T9"/>
<keyword evidence="2 5" id="KW-0853">WD repeat</keyword>
<dbReference type="InterPro" id="IPR024977">
    <property type="entry name" value="Apc4-like_WD40_dom"/>
</dbReference>
<dbReference type="RefSeq" id="XP_001313728.1">
    <property type="nucleotide sequence ID" value="XM_001313727.1"/>
</dbReference>
<dbReference type="PANTHER" id="PTHR22846:SF2">
    <property type="entry name" value="F-BOX-LIKE_WD REPEAT-CONTAINING PROTEIN EBI"/>
    <property type="match status" value="1"/>
</dbReference>
<evidence type="ECO:0000256" key="5">
    <source>
        <dbReference type="PROSITE-ProRule" id="PRU00221"/>
    </source>
</evidence>
<sequence>MCVSSEEINLLVQHYLQELGYDHAAFAFGCESKIPTKEIASQEIPPGALVYLVQKGIMYAQMEAAADEASSNPDTLFGHQLNLLRSNIRQSSEIAEELSSATRRLRILPSSDQTEPLEFYLSQQSSLVLEGHAGPVILSAWNKSSELLATGSTDGTVVVWQFKRSDVPESLDCSVLDDPIVIKPTVGPQDKADITALQWSPIDDILVIGTYCGKFFVYKAGNEIFQSEQYKSPIVSISFSPNGEQFAVGAAGGEVSIVKGTTVSTSLKLEPGIMDVQWMDDNSVLIAAGMKITKIGSDGKPSTFLENSDQIIQLITSPKQEIAVAGDKSGNIILIKPDGKVVRTDKAHACSVSSLTFNAADGKFTSGALDGSIEISSVDDETKISFKDAHAPIISIVYEKENKYFATAASNDIIGLYSIEENKLLLTFESIDSINGMSWSPDGRFLTICVSNGQVNVIDFAQIC</sequence>
<dbReference type="InterPro" id="IPR045183">
    <property type="entry name" value="Ebi-like"/>
</dbReference>
<dbReference type="Pfam" id="PF08513">
    <property type="entry name" value="LisH"/>
    <property type="match status" value="1"/>
</dbReference>
<dbReference type="FunCoup" id="A2F2T9">
    <property type="interactions" value="187"/>
</dbReference>
<evidence type="ECO:0000256" key="2">
    <source>
        <dbReference type="ARBA" id="ARBA00022574"/>
    </source>
</evidence>
<dbReference type="EMBL" id="DS113589">
    <property type="protein sequence ID" value="EAY00799.1"/>
    <property type="molecule type" value="Genomic_DNA"/>
</dbReference>
<keyword evidence="3" id="KW-0677">Repeat</keyword>
<dbReference type="Pfam" id="PF12894">
    <property type="entry name" value="ANAPC4_WD40"/>
    <property type="match status" value="1"/>
</dbReference>
<comment type="subcellular location">
    <subcellularLocation>
        <location evidence="1">Nucleus</location>
    </subcellularLocation>
</comment>
<protein>
    <recommendedName>
        <fullName evidence="6">Anaphase-promoting complex subunit 4-like WD40 domain-containing protein</fullName>
    </recommendedName>
</protein>
<organism evidence="7 8">
    <name type="scientific">Trichomonas vaginalis (strain ATCC PRA-98 / G3)</name>
    <dbReference type="NCBI Taxonomy" id="412133"/>
    <lineage>
        <taxon>Eukaryota</taxon>
        <taxon>Metamonada</taxon>
        <taxon>Parabasalia</taxon>
        <taxon>Trichomonadida</taxon>
        <taxon>Trichomonadidae</taxon>
        <taxon>Trichomonas</taxon>
    </lineage>
</organism>
<dbReference type="PROSITE" id="PS50896">
    <property type="entry name" value="LISH"/>
    <property type="match status" value="1"/>
</dbReference>
<dbReference type="PANTHER" id="PTHR22846">
    <property type="entry name" value="WD40 REPEAT PROTEIN"/>
    <property type="match status" value="1"/>
</dbReference>
<dbReference type="Gene3D" id="2.130.10.10">
    <property type="entry name" value="YVTN repeat-like/Quinoprotein amine dehydrogenase"/>
    <property type="match status" value="1"/>
</dbReference>
<evidence type="ECO:0000313" key="8">
    <source>
        <dbReference type="Proteomes" id="UP000001542"/>
    </source>
</evidence>
<dbReference type="OrthoDB" id="1367865at2759"/>
<dbReference type="eggNOG" id="KOG0273">
    <property type="taxonomic scope" value="Eukaryota"/>
</dbReference>
<gene>
    <name evidence="7" type="ORF">TVAG_231390</name>
</gene>
<dbReference type="FunFam" id="1.20.960.30:FF:000001">
    <property type="entry name" value="F-box-like/WD repeat-containing protein TBL1XR1"/>
    <property type="match status" value="1"/>
</dbReference>
<dbReference type="PROSITE" id="PS50294">
    <property type="entry name" value="WD_REPEATS_REGION"/>
    <property type="match status" value="1"/>
</dbReference>
<feature type="domain" description="Anaphase-promoting complex subunit 4-like WD40" evidence="6">
    <location>
        <begin position="197"/>
        <end position="279"/>
    </location>
</feature>
<dbReference type="VEuPathDB" id="TrichDB:TVAGG3_0524130"/>
<reference evidence="7" key="2">
    <citation type="journal article" date="2007" name="Science">
        <title>Draft genome sequence of the sexually transmitted pathogen Trichomonas vaginalis.</title>
        <authorList>
            <person name="Carlton J.M."/>
            <person name="Hirt R.P."/>
            <person name="Silva J.C."/>
            <person name="Delcher A.L."/>
            <person name="Schatz M."/>
            <person name="Zhao Q."/>
            <person name="Wortman J.R."/>
            <person name="Bidwell S.L."/>
            <person name="Alsmark U.C.M."/>
            <person name="Besteiro S."/>
            <person name="Sicheritz-Ponten T."/>
            <person name="Noel C.J."/>
            <person name="Dacks J.B."/>
            <person name="Foster P.G."/>
            <person name="Simillion C."/>
            <person name="Van de Peer Y."/>
            <person name="Miranda-Saavedra D."/>
            <person name="Barton G.J."/>
            <person name="Westrop G.D."/>
            <person name="Mueller S."/>
            <person name="Dessi D."/>
            <person name="Fiori P.L."/>
            <person name="Ren Q."/>
            <person name="Paulsen I."/>
            <person name="Zhang H."/>
            <person name="Bastida-Corcuera F.D."/>
            <person name="Simoes-Barbosa A."/>
            <person name="Brown M.T."/>
            <person name="Hayes R.D."/>
            <person name="Mukherjee M."/>
            <person name="Okumura C.Y."/>
            <person name="Schneider R."/>
            <person name="Smith A.J."/>
            <person name="Vanacova S."/>
            <person name="Villalvazo M."/>
            <person name="Haas B.J."/>
            <person name="Pertea M."/>
            <person name="Feldblyum T.V."/>
            <person name="Utterback T.R."/>
            <person name="Shu C.L."/>
            <person name="Osoegawa K."/>
            <person name="de Jong P.J."/>
            <person name="Hrdy I."/>
            <person name="Horvathova L."/>
            <person name="Zubacova Z."/>
            <person name="Dolezal P."/>
            <person name="Malik S.B."/>
            <person name="Logsdon J.M. Jr."/>
            <person name="Henze K."/>
            <person name="Gupta A."/>
            <person name="Wang C.C."/>
            <person name="Dunne R.L."/>
            <person name="Upcroft J.A."/>
            <person name="Upcroft P."/>
            <person name="White O."/>
            <person name="Salzberg S.L."/>
            <person name="Tang P."/>
            <person name="Chiu C.-H."/>
            <person name="Lee Y.-S."/>
            <person name="Embley T.M."/>
            <person name="Coombs G.H."/>
            <person name="Mottram J.C."/>
            <person name="Tachezy J."/>
            <person name="Fraser-Liggett C.M."/>
            <person name="Johnson P.J."/>
        </authorList>
    </citation>
    <scope>NUCLEOTIDE SEQUENCE [LARGE SCALE GENOMIC DNA]</scope>
    <source>
        <strain evidence="7">G3</strain>
    </source>
</reference>
<keyword evidence="8" id="KW-1185">Reference proteome</keyword>
<evidence type="ECO:0000256" key="4">
    <source>
        <dbReference type="ARBA" id="ARBA00023242"/>
    </source>
</evidence>
<keyword evidence="4" id="KW-0539">Nucleus</keyword>
<dbReference type="InterPro" id="IPR001680">
    <property type="entry name" value="WD40_rpt"/>
</dbReference>
<dbReference type="SMART" id="SM00320">
    <property type="entry name" value="WD40"/>
    <property type="match status" value="7"/>
</dbReference>
<dbReference type="Proteomes" id="UP000001542">
    <property type="component" value="Unassembled WGS sequence"/>
</dbReference>
<accession>A2F2T9</accession>
<dbReference type="GO" id="GO:0000118">
    <property type="term" value="C:histone deacetylase complex"/>
    <property type="evidence" value="ECO:0000318"/>
    <property type="project" value="GO_Central"/>
</dbReference>
<dbReference type="Gene3D" id="1.20.960.30">
    <property type="match status" value="1"/>
</dbReference>
<dbReference type="InterPro" id="IPR011047">
    <property type="entry name" value="Quinoprotein_ADH-like_sf"/>
</dbReference>
<dbReference type="PROSITE" id="PS50082">
    <property type="entry name" value="WD_REPEATS_2"/>
    <property type="match status" value="1"/>
</dbReference>
<dbReference type="AlphaFoldDB" id="A2F2T9"/>
<dbReference type="VEuPathDB" id="TrichDB:TVAG_231390"/>
<dbReference type="SUPFAM" id="SSF50998">
    <property type="entry name" value="Quinoprotein alcohol dehydrogenase-like"/>
    <property type="match status" value="1"/>
</dbReference>
<evidence type="ECO:0000313" key="7">
    <source>
        <dbReference type="EMBL" id="EAY00799.1"/>
    </source>
</evidence>
<reference evidence="7" key="1">
    <citation type="submission" date="2006-10" db="EMBL/GenBank/DDBJ databases">
        <authorList>
            <person name="Amadeo P."/>
            <person name="Zhao Q."/>
            <person name="Wortman J."/>
            <person name="Fraser-Liggett C."/>
            <person name="Carlton J."/>
        </authorList>
    </citation>
    <scope>NUCLEOTIDE SEQUENCE</scope>
    <source>
        <strain evidence="7">G3</strain>
    </source>
</reference>
<evidence type="ECO:0000256" key="1">
    <source>
        <dbReference type="ARBA" id="ARBA00004123"/>
    </source>
</evidence>
<dbReference type="SMR" id="A2F2T9"/>
<dbReference type="SMART" id="SM00667">
    <property type="entry name" value="LisH"/>
    <property type="match status" value="1"/>
</dbReference>
<evidence type="ECO:0000256" key="3">
    <source>
        <dbReference type="ARBA" id="ARBA00022737"/>
    </source>
</evidence>
<dbReference type="KEGG" id="tva:4758622"/>
<dbReference type="Pfam" id="PF00400">
    <property type="entry name" value="WD40"/>
    <property type="match status" value="3"/>
</dbReference>
<dbReference type="GO" id="GO:0003714">
    <property type="term" value="F:transcription corepressor activity"/>
    <property type="evidence" value="ECO:0000318"/>
    <property type="project" value="GO_Central"/>
</dbReference>
<evidence type="ECO:0000259" key="6">
    <source>
        <dbReference type="Pfam" id="PF12894"/>
    </source>
</evidence>
<proteinExistence type="predicted"/>
<dbReference type="FunFam" id="2.130.10.10:FF:002603">
    <property type="entry name" value="Uncharacterized protein"/>
    <property type="match status" value="1"/>
</dbReference>
<dbReference type="InterPro" id="IPR006594">
    <property type="entry name" value="LisH"/>
</dbReference>
<name>A2F2T9_TRIV3</name>
<dbReference type="InterPro" id="IPR015943">
    <property type="entry name" value="WD40/YVTN_repeat-like_dom_sf"/>
</dbReference>
<dbReference type="GO" id="GO:0006357">
    <property type="term" value="P:regulation of transcription by RNA polymerase II"/>
    <property type="evidence" value="ECO:0000318"/>
    <property type="project" value="GO_Central"/>
</dbReference>